<evidence type="ECO:0000313" key="1">
    <source>
        <dbReference type="EnsemblPlants" id="AET1Gv20113500.1"/>
    </source>
</evidence>
<dbReference type="Gramene" id="AET1Gv20113500.1">
    <property type="protein sequence ID" value="AET1Gv20113500.1"/>
    <property type="gene ID" value="AET1Gv20113500"/>
</dbReference>
<dbReference type="AlphaFoldDB" id="A0A452XQK8"/>
<keyword evidence="2" id="KW-1185">Reference proteome</keyword>
<dbReference type="EnsemblPlants" id="AET1Gv20113500.1">
    <property type="protein sequence ID" value="AET1Gv20113500.1"/>
    <property type="gene ID" value="AET1Gv20113500"/>
</dbReference>
<name>A0A452XQK8_AEGTS</name>
<dbReference type="Proteomes" id="UP000015105">
    <property type="component" value="Chromosome 1D"/>
</dbReference>
<reference evidence="1" key="4">
    <citation type="submission" date="2019-03" db="UniProtKB">
        <authorList>
            <consortium name="EnsemblPlants"/>
        </authorList>
    </citation>
    <scope>IDENTIFICATION</scope>
</reference>
<proteinExistence type="predicted"/>
<reference evidence="2" key="2">
    <citation type="journal article" date="2017" name="Nat. Plants">
        <title>The Aegilops tauschii genome reveals multiple impacts of transposons.</title>
        <authorList>
            <person name="Zhao G."/>
            <person name="Zou C."/>
            <person name="Li K."/>
            <person name="Wang K."/>
            <person name="Li T."/>
            <person name="Gao L."/>
            <person name="Zhang X."/>
            <person name="Wang H."/>
            <person name="Yang Z."/>
            <person name="Liu X."/>
            <person name="Jiang W."/>
            <person name="Mao L."/>
            <person name="Kong X."/>
            <person name="Jiao Y."/>
            <person name="Jia J."/>
        </authorList>
    </citation>
    <scope>NUCLEOTIDE SEQUENCE [LARGE SCALE GENOMIC DNA]</scope>
    <source>
        <strain evidence="2">cv. AL8/78</strain>
    </source>
</reference>
<reference evidence="1" key="5">
    <citation type="journal article" date="2021" name="G3 (Bethesda)">
        <title>Aegilops tauschii genome assembly Aet v5.0 features greater sequence contiguity and improved annotation.</title>
        <authorList>
            <person name="Wang L."/>
            <person name="Zhu T."/>
            <person name="Rodriguez J.C."/>
            <person name="Deal K.R."/>
            <person name="Dubcovsky J."/>
            <person name="McGuire P.E."/>
            <person name="Lux T."/>
            <person name="Spannagl M."/>
            <person name="Mayer K.F.X."/>
            <person name="Baldrich P."/>
            <person name="Meyers B.C."/>
            <person name="Huo N."/>
            <person name="Gu Y.Q."/>
            <person name="Zhou H."/>
            <person name="Devos K.M."/>
            <person name="Bennetzen J.L."/>
            <person name="Unver T."/>
            <person name="Budak H."/>
            <person name="Gulick P.J."/>
            <person name="Galiba G."/>
            <person name="Kalapos B."/>
            <person name="Nelson D.R."/>
            <person name="Li P."/>
            <person name="You F.M."/>
            <person name="Luo M.C."/>
            <person name="Dvorak J."/>
        </authorList>
    </citation>
    <scope>NUCLEOTIDE SEQUENCE [LARGE SCALE GENOMIC DNA]</scope>
    <source>
        <strain evidence="1">cv. AL8/78</strain>
    </source>
</reference>
<reference evidence="2" key="1">
    <citation type="journal article" date="2014" name="Science">
        <title>Ancient hybridizations among the ancestral genomes of bread wheat.</title>
        <authorList>
            <consortium name="International Wheat Genome Sequencing Consortium,"/>
            <person name="Marcussen T."/>
            <person name="Sandve S.R."/>
            <person name="Heier L."/>
            <person name="Spannagl M."/>
            <person name="Pfeifer M."/>
            <person name="Jakobsen K.S."/>
            <person name="Wulff B.B."/>
            <person name="Steuernagel B."/>
            <person name="Mayer K.F."/>
            <person name="Olsen O.A."/>
        </authorList>
    </citation>
    <scope>NUCLEOTIDE SEQUENCE [LARGE SCALE GENOMIC DNA]</scope>
    <source>
        <strain evidence="2">cv. AL8/78</strain>
    </source>
</reference>
<reference evidence="1" key="3">
    <citation type="journal article" date="2017" name="Nature">
        <title>Genome sequence of the progenitor of the wheat D genome Aegilops tauschii.</title>
        <authorList>
            <person name="Luo M.C."/>
            <person name="Gu Y.Q."/>
            <person name="Puiu D."/>
            <person name="Wang H."/>
            <person name="Twardziok S.O."/>
            <person name="Deal K.R."/>
            <person name="Huo N."/>
            <person name="Zhu T."/>
            <person name="Wang L."/>
            <person name="Wang Y."/>
            <person name="McGuire P.E."/>
            <person name="Liu S."/>
            <person name="Long H."/>
            <person name="Ramasamy R.K."/>
            <person name="Rodriguez J.C."/>
            <person name="Van S.L."/>
            <person name="Yuan L."/>
            <person name="Wang Z."/>
            <person name="Xia Z."/>
            <person name="Xiao L."/>
            <person name="Anderson O.D."/>
            <person name="Ouyang S."/>
            <person name="Liang Y."/>
            <person name="Zimin A.V."/>
            <person name="Pertea G."/>
            <person name="Qi P."/>
            <person name="Bennetzen J.L."/>
            <person name="Dai X."/>
            <person name="Dawson M.W."/>
            <person name="Muller H.G."/>
            <person name="Kugler K."/>
            <person name="Rivarola-Duarte L."/>
            <person name="Spannagl M."/>
            <person name="Mayer K.F.X."/>
            <person name="Lu F.H."/>
            <person name="Bevan M.W."/>
            <person name="Leroy P."/>
            <person name="Li P."/>
            <person name="You F.M."/>
            <person name="Sun Q."/>
            <person name="Liu Z."/>
            <person name="Lyons E."/>
            <person name="Wicker T."/>
            <person name="Salzberg S.L."/>
            <person name="Devos K.M."/>
            <person name="Dvorak J."/>
        </authorList>
    </citation>
    <scope>NUCLEOTIDE SEQUENCE [LARGE SCALE GENOMIC DNA]</scope>
    <source>
        <strain evidence="1">cv. AL8/78</strain>
    </source>
</reference>
<evidence type="ECO:0000313" key="2">
    <source>
        <dbReference type="Proteomes" id="UP000015105"/>
    </source>
</evidence>
<organism evidence="1 2">
    <name type="scientific">Aegilops tauschii subsp. strangulata</name>
    <name type="common">Goatgrass</name>
    <dbReference type="NCBI Taxonomy" id="200361"/>
    <lineage>
        <taxon>Eukaryota</taxon>
        <taxon>Viridiplantae</taxon>
        <taxon>Streptophyta</taxon>
        <taxon>Embryophyta</taxon>
        <taxon>Tracheophyta</taxon>
        <taxon>Spermatophyta</taxon>
        <taxon>Magnoliopsida</taxon>
        <taxon>Liliopsida</taxon>
        <taxon>Poales</taxon>
        <taxon>Poaceae</taxon>
        <taxon>BOP clade</taxon>
        <taxon>Pooideae</taxon>
        <taxon>Triticodae</taxon>
        <taxon>Triticeae</taxon>
        <taxon>Triticinae</taxon>
        <taxon>Aegilops</taxon>
    </lineage>
</organism>
<accession>A0A452XQK8</accession>
<sequence>MYEAGWCSIGYVVEKNFVFATLAFAHLVYVTLEFDISLFHS</sequence>
<protein>
    <submittedName>
        <fullName evidence="1">Uncharacterized protein</fullName>
    </submittedName>
</protein>